<accession>A0ABZ0TNS1</accession>
<evidence type="ECO:0000256" key="1">
    <source>
        <dbReference type="SAM" id="MobiDB-lite"/>
    </source>
</evidence>
<evidence type="ECO:0000313" key="2">
    <source>
        <dbReference type="EMBL" id="WPU94784.1"/>
    </source>
</evidence>
<feature type="compositionally biased region" description="Acidic residues" evidence="1">
    <location>
        <begin position="8"/>
        <end position="17"/>
    </location>
</feature>
<reference evidence="2 3" key="1">
    <citation type="submission" date="2023-11" db="EMBL/GenBank/DDBJ databases">
        <title>Analysis of the Genomes of Mucilaginibacter gossypii cycad 4 and M. sabulilitoris SNA2: microbes with the potential for plant growth promotion.</title>
        <authorList>
            <person name="Hirsch A.M."/>
            <person name="Humm E."/>
            <person name="Rubbi M."/>
            <person name="Del Vecchio G."/>
            <person name="Ha S.M."/>
            <person name="Pellegrini M."/>
            <person name="Gunsalus R.P."/>
        </authorList>
    </citation>
    <scope>NUCLEOTIDE SEQUENCE [LARGE SCALE GENOMIC DNA]</scope>
    <source>
        <strain evidence="2 3">SNA2</strain>
    </source>
</reference>
<organism evidence="2 3">
    <name type="scientific">Mucilaginibacter sabulilitoris</name>
    <dbReference type="NCBI Taxonomy" id="1173583"/>
    <lineage>
        <taxon>Bacteria</taxon>
        <taxon>Pseudomonadati</taxon>
        <taxon>Bacteroidota</taxon>
        <taxon>Sphingobacteriia</taxon>
        <taxon>Sphingobacteriales</taxon>
        <taxon>Sphingobacteriaceae</taxon>
        <taxon>Mucilaginibacter</taxon>
    </lineage>
</organism>
<evidence type="ECO:0000313" key="3">
    <source>
        <dbReference type="Proteomes" id="UP001324380"/>
    </source>
</evidence>
<sequence length="80" mass="9096">MINPEDIIPLDDQEGEDKSDQQSQQDIHSNGLDEENVPRAESTEPPLDLLNQSYRAADSAYLPGEKPGSDYRIKRKRKLE</sequence>
<dbReference type="RefSeq" id="WP_321563899.1">
    <property type="nucleotide sequence ID" value="NZ_CP139558.1"/>
</dbReference>
<feature type="region of interest" description="Disordered" evidence="1">
    <location>
        <begin position="1"/>
        <end position="80"/>
    </location>
</feature>
<dbReference type="Proteomes" id="UP001324380">
    <property type="component" value="Chromosome"/>
</dbReference>
<name>A0ABZ0TNS1_9SPHI</name>
<proteinExistence type="predicted"/>
<keyword evidence="3" id="KW-1185">Reference proteome</keyword>
<dbReference type="EMBL" id="CP139558">
    <property type="protein sequence ID" value="WPU94784.1"/>
    <property type="molecule type" value="Genomic_DNA"/>
</dbReference>
<gene>
    <name evidence="2" type="ORF">SNE25_04520</name>
</gene>
<protein>
    <submittedName>
        <fullName evidence="2">Uncharacterized protein</fullName>
    </submittedName>
</protein>